<dbReference type="RefSeq" id="WP_019018467.1">
    <property type="nucleotide sequence ID" value="NZ_BMXD01000001.1"/>
</dbReference>
<proteinExistence type="predicted"/>
<feature type="region of interest" description="Disordered" evidence="1">
    <location>
        <begin position="1"/>
        <end position="25"/>
    </location>
</feature>
<gene>
    <name evidence="2" type="ORF">ACFOEI_14005</name>
</gene>
<evidence type="ECO:0000256" key="1">
    <source>
        <dbReference type="SAM" id="MobiDB-lite"/>
    </source>
</evidence>
<evidence type="ECO:0000313" key="3">
    <source>
        <dbReference type="Proteomes" id="UP001595640"/>
    </source>
</evidence>
<dbReference type="EMBL" id="JBHRUH010000031">
    <property type="protein sequence ID" value="MFC3293165.1"/>
    <property type="molecule type" value="Genomic_DNA"/>
</dbReference>
<keyword evidence="3" id="KW-1185">Reference proteome</keyword>
<accession>A0ABV7M3P9</accession>
<protein>
    <submittedName>
        <fullName evidence="2">Uncharacterized protein</fullName>
    </submittedName>
</protein>
<evidence type="ECO:0000313" key="2">
    <source>
        <dbReference type="EMBL" id="MFC3293165.1"/>
    </source>
</evidence>
<sequence>MSQTDQAAGLRRWAESMAPAEPKPSFEAMPSRVLLTLGLPEGAGSDIEPVVDALRRWHEQGQSWVGDPSAWRVVALDVQSPHFTALASQQKRWALWVDDDADGFRRAYRTLKQLAQHPGAPRRLLMVHPPLLSGAGLLGNLRDAASHFFEIQLVMIGFAKPKSKRR</sequence>
<name>A0ABV7M3P9_9GAMM</name>
<organism evidence="2 3">
    <name type="scientific">Modicisalibacter luteus</name>
    <dbReference type="NCBI Taxonomy" id="453962"/>
    <lineage>
        <taxon>Bacteria</taxon>
        <taxon>Pseudomonadati</taxon>
        <taxon>Pseudomonadota</taxon>
        <taxon>Gammaproteobacteria</taxon>
        <taxon>Oceanospirillales</taxon>
        <taxon>Halomonadaceae</taxon>
        <taxon>Modicisalibacter</taxon>
    </lineage>
</organism>
<reference evidence="3" key="1">
    <citation type="journal article" date="2019" name="Int. J. Syst. Evol. Microbiol.">
        <title>The Global Catalogue of Microorganisms (GCM) 10K type strain sequencing project: providing services to taxonomists for standard genome sequencing and annotation.</title>
        <authorList>
            <consortium name="The Broad Institute Genomics Platform"/>
            <consortium name="The Broad Institute Genome Sequencing Center for Infectious Disease"/>
            <person name="Wu L."/>
            <person name="Ma J."/>
        </authorList>
    </citation>
    <scope>NUCLEOTIDE SEQUENCE [LARGE SCALE GENOMIC DNA]</scope>
    <source>
        <strain evidence="3">KCTC 12847</strain>
    </source>
</reference>
<dbReference type="Proteomes" id="UP001595640">
    <property type="component" value="Unassembled WGS sequence"/>
</dbReference>
<comment type="caution">
    <text evidence="2">The sequence shown here is derived from an EMBL/GenBank/DDBJ whole genome shotgun (WGS) entry which is preliminary data.</text>
</comment>